<gene>
    <name evidence="2" type="ORF">L596_004799</name>
</gene>
<comment type="caution">
    <text evidence="2">The sequence shown here is derived from an EMBL/GenBank/DDBJ whole genome shotgun (WGS) entry which is preliminary data.</text>
</comment>
<organism evidence="2 3">
    <name type="scientific">Steinernema carpocapsae</name>
    <name type="common">Entomopathogenic nematode</name>
    <dbReference type="NCBI Taxonomy" id="34508"/>
    <lineage>
        <taxon>Eukaryota</taxon>
        <taxon>Metazoa</taxon>
        <taxon>Ecdysozoa</taxon>
        <taxon>Nematoda</taxon>
        <taxon>Chromadorea</taxon>
        <taxon>Rhabditida</taxon>
        <taxon>Tylenchina</taxon>
        <taxon>Panagrolaimomorpha</taxon>
        <taxon>Strongyloidoidea</taxon>
        <taxon>Steinernematidae</taxon>
        <taxon>Steinernema</taxon>
    </lineage>
</organism>
<name>A0A4U8UYF4_STECR</name>
<reference evidence="2 3" key="1">
    <citation type="journal article" date="2015" name="Genome Biol.">
        <title>Comparative genomics of Steinernema reveals deeply conserved gene regulatory networks.</title>
        <authorList>
            <person name="Dillman A.R."/>
            <person name="Macchietto M."/>
            <person name="Porter C.F."/>
            <person name="Rogers A."/>
            <person name="Williams B."/>
            <person name="Antoshechkin I."/>
            <person name="Lee M.M."/>
            <person name="Goodwin Z."/>
            <person name="Lu X."/>
            <person name="Lewis E.E."/>
            <person name="Goodrich-Blair H."/>
            <person name="Stock S.P."/>
            <person name="Adams B.J."/>
            <person name="Sternberg P.W."/>
            <person name="Mortazavi A."/>
        </authorList>
    </citation>
    <scope>NUCLEOTIDE SEQUENCE [LARGE SCALE GENOMIC DNA]</scope>
    <source>
        <strain evidence="2 3">ALL</strain>
    </source>
</reference>
<feature type="compositionally biased region" description="Polar residues" evidence="1">
    <location>
        <begin position="1"/>
        <end position="10"/>
    </location>
</feature>
<evidence type="ECO:0000256" key="1">
    <source>
        <dbReference type="SAM" id="MobiDB-lite"/>
    </source>
</evidence>
<accession>A0A4U8UYF4</accession>
<dbReference type="EMBL" id="CM016762">
    <property type="protein sequence ID" value="TMS37975.1"/>
    <property type="molecule type" value="Genomic_DNA"/>
</dbReference>
<proteinExistence type="predicted"/>
<feature type="region of interest" description="Disordered" evidence="1">
    <location>
        <begin position="1"/>
        <end position="22"/>
    </location>
</feature>
<evidence type="ECO:0000313" key="3">
    <source>
        <dbReference type="Proteomes" id="UP000298663"/>
    </source>
</evidence>
<keyword evidence="3" id="KW-1185">Reference proteome</keyword>
<dbReference type="EMBL" id="AZBU02000001">
    <property type="protein sequence ID" value="TMS37975.1"/>
    <property type="molecule type" value="Genomic_DNA"/>
</dbReference>
<reference evidence="2 3" key="2">
    <citation type="journal article" date="2019" name="G3 (Bethesda)">
        <title>Hybrid Assembly of the Genome of the Entomopathogenic Nematode Steinernema carpocapsae Identifies the X-Chromosome.</title>
        <authorList>
            <person name="Serra L."/>
            <person name="Macchietto M."/>
            <person name="Macias-Munoz A."/>
            <person name="McGill C.J."/>
            <person name="Rodriguez I.M."/>
            <person name="Rodriguez B."/>
            <person name="Murad R."/>
            <person name="Mortazavi A."/>
        </authorList>
    </citation>
    <scope>NUCLEOTIDE SEQUENCE [LARGE SCALE GENOMIC DNA]</scope>
    <source>
        <strain evidence="2 3">ALL</strain>
    </source>
</reference>
<evidence type="ECO:0000313" key="2">
    <source>
        <dbReference type="EMBL" id="TMS37975.1"/>
    </source>
</evidence>
<dbReference type="AlphaFoldDB" id="A0A4U8UYF4"/>
<feature type="region of interest" description="Disordered" evidence="1">
    <location>
        <begin position="85"/>
        <end position="118"/>
    </location>
</feature>
<sequence>MSAASLSQILQDPELNGFLGSPREDYVRTQPVELDSLGSIESLRATPPPTPAVFEDVEDVGDARVPPQMPEVQWNVGQYFDGLDQERPQGPVPPPHKATPVHMRRPAPHPVSSKPAKVQGIPRHLVEKVLLHRSEDVDDIPFTKVDRLPQRLPIRTNLTRRTVFDMRERVDKKLADSWVKVLDQMADRVVDSEGAQHLIYANFYGQVEKEAMMQLPKDFSGHVRKAAKTALEVMNTWIEDIEID</sequence>
<dbReference type="Proteomes" id="UP000298663">
    <property type="component" value="Chromosome X"/>
</dbReference>
<protein>
    <submittedName>
        <fullName evidence="2">Uncharacterized protein</fullName>
    </submittedName>
</protein>